<dbReference type="Pfam" id="PF13380">
    <property type="entry name" value="CoA_binding_2"/>
    <property type="match status" value="1"/>
</dbReference>
<evidence type="ECO:0000256" key="1">
    <source>
        <dbReference type="ARBA" id="ARBA00022598"/>
    </source>
</evidence>
<dbReference type="GO" id="GO:0016874">
    <property type="term" value="F:ligase activity"/>
    <property type="evidence" value="ECO:0007669"/>
    <property type="project" value="UniProtKB-KW"/>
</dbReference>
<keyword evidence="3" id="KW-0067">ATP-binding</keyword>
<dbReference type="Gene3D" id="3.40.50.720">
    <property type="entry name" value="NAD(P)-binding Rossmann-like Domain"/>
    <property type="match status" value="1"/>
</dbReference>
<protein>
    <submittedName>
        <fullName evidence="5">Acetate--CoA ligase family protein</fullName>
    </submittedName>
</protein>
<evidence type="ECO:0000313" key="5">
    <source>
        <dbReference type="EMBL" id="MDY0748062.1"/>
    </source>
</evidence>
<dbReference type="SUPFAM" id="SSF56059">
    <property type="entry name" value="Glutathione synthetase ATP-binding domain-like"/>
    <property type="match status" value="1"/>
</dbReference>
<dbReference type="RefSeq" id="WP_320426028.1">
    <property type="nucleotide sequence ID" value="NZ_JAXCLA010000009.1"/>
</dbReference>
<dbReference type="InterPro" id="IPR032875">
    <property type="entry name" value="Succ_CoA_lig_flav_dom"/>
</dbReference>
<dbReference type="InterPro" id="IPR043938">
    <property type="entry name" value="Ligase_CoA_dom"/>
</dbReference>
<dbReference type="EMBL" id="JAXCLA010000009">
    <property type="protein sequence ID" value="MDY0748062.1"/>
    <property type="molecule type" value="Genomic_DNA"/>
</dbReference>
<dbReference type="SUPFAM" id="SSF51735">
    <property type="entry name" value="NAD(P)-binding Rossmann-fold domains"/>
    <property type="match status" value="1"/>
</dbReference>
<dbReference type="Pfam" id="PF13607">
    <property type="entry name" value="Succ_CoA_lig"/>
    <property type="match status" value="1"/>
</dbReference>
<dbReference type="Proteomes" id="UP001285263">
    <property type="component" value="Unassembled WGS sequence"/>
</dbReference>
<evidence type="ECO:0000256" key="3">
    <source>
        <dbReference type="ARBA" id="ARBA00022840"/>
    </source>
</evidence>
<organism evidence="5 6">
    <name type="scientific">Roseateles agri</name>
    <dbReference type="NCBI Taxonomy" id="3098619"/>
    <lineage>
        <taxon>Bacteria</taxon>
        <taxon>Pseudomonadati</taxon>
        <taxon>Pseudomonadota</taxon>
        <taxon>Betaproteobacteria</taxon>
        <taxon>Burkholderiales</taxon>
        <taxon>Sphaerotilaceae</taxon>
        <taxon>Roseateles</taxon>
    </lineage>
</organism>
<dbReference type="InterPro" id="IPR013815">
    <property type="entry name" value="ATP_grasp_subdomain_1"/>
</dbReference>
<keyword evidence="1 5" id="KW-0436">Ligase</keyword>
<dbReference type="Gene3D" id="3.30.1490.20">
    <property type="entry name" value="ATP-grasp fold, A domain"/>
    <property type="match status" value="1"/>
</dbReference>
<proteinExistence type="predicted"/>
<dbReference type="SUPFAM" id="SSF52210">
    <property type="entry name" value="Succinyl-CoA synthetase domains"/>
    <property type="match status" value="2"/>
</dbReference>
<keyword evidence="2" id="KW-0547">Nucleotide-binding</keyword>
<name>A0ABU5DSK4_9BURK</name>
<dbReference type="Gene3D" id="3.30.470.20">
    <property type="entry name" value="ATP-grasp fold, B domain"/>
    <property type="match status" value="1"/>
</dbReference>
<dbReference type="InterPro" id="IPR036291">
    <property type="entry name" value="NAD(P)-bd_dom_sf"/>
</dbReference>
<feature type="domain" description="CoA-binding" evidence="4">
    <location>
        <begin position="20"/>
        <end position="115"/>
    </location>
</feature>
<comment type="caution">
    <text evidence="5">The sequence shown here is derived from an EMBL/GenBank/DDBJ whole genome shotgun (WGS) entry which is preliminary data.</text>
</comment>
<dbReference type="SMART" id="SM00881">
    <property type="entry name" value="CoA_binding"/>
    <property type="match status" value="1"/>
</dbReference>
<accession>A0ABU5DSK4</accession>
<gene>
    <name evidence="5" type="ORF">SNE35_26415</name>
</gene>
<dbReference type="Pfam" id="PF13549">
    <property type="entry name" value="ATP-grasp_5"/>
    <property type="match status" value="1"/>
</dbReference>
<reference evidence="5 6" key="1">
    <citation type="submission" date="2023-11" db="EMBL/GenBank/DDBJ databases">
        <title>Paucibacter sp. nov., isolated from fresh soil in Korea.</title>
        <authorList>
            <person name="Le N.T.T."/>
        </authorList>
    </citation>
    <scope>NUCLEOTIDE SEQUENCE [LARGE SCALE GENOMIC DNA]</scope>
    <source>
        <strain evidence="5 6">R3-3</strain>
    </source>
</reference>
<evidence type="ECO:0000313" key="6">
    <source>
        <dbReference type="Proteomes" id="UP001285263"/>
    </source>
</evidence>
<evidence type="ECO:0000259" key="4">
    <source>
        <dbReference type="SMART" id="SM00881"/>
    </source>
</evidence>
<dbReference type="InterPro" id="IPR051538">
    <property type="entry name" value="Acyl-CoA_Synth/Transferase"/>
</dbReference>
<dbReference type="InterPro" id="IPR016102">
    <property type="entry name" value="Succinyl-CoA_synth-like"/>
</dbReference>
<dbReference type="PANTHER" id="PTHR43334">
    <property type="entry name" value="ACETATE--COA LIGASE [ADP-FORMING]"/>
    <property type="match status" value="1"/>
</dbReference>
<sequence length="711" mass="74177">MTPARDSTVPDALGDDLRAAFDPRSIAIVGASDNADKLGGRVLQFLQRFGFRGGIYPINPTRAEVQGVKAYPAFDALPEVAELVVIAVPGDQAVQAVEQCGRHGSRVAVILSAGFGETDDAGRAQERRMVEIARRSGLRLIGPNSQGIANFANGAIGNFSTMFVETDPVDGPVAIVTQSGGSFAVPFGLLRGQGVGVRYANAIGNQCDVTVSELAIAAARDPQIKLLLLYMEGIPDANHLAAVGAIARERRLPVLVVKSGRTAAGQRASMSHTGSLATEDRVVDAFLEYHGLKRVNDLGDLAKAAELYLQGWRPEGRRLVVISNSGTACVLTADAATGVGLPINELTPETRAALGKVLPSFASTVNPVDITAALLSNSRLFGDILPIIAKDPGADIFLISVPVSGRGYDLEAFARDAAAFVKSTGKPVVMAVPQPKVAERFKQAGLPVFTLESQAVAALDQFVGLHEALENACEARALSPAVLVEKMPGGGTELVLNEADALALAGKHGVPVVPHRLCVSADQVAAAAVEFGGRVAVKGCTNAVTHKSDVGLVCLNVQGDAAARAAWDEVTAAAEKQSIRLDGVLVARMVSGRREFIVGAHRDPTFGPVLTVGDGGKYVEHLPDVQVLMGGSTQAEIRRAVQRLRVAPILAGVRGEPPMDVDALVTLVASVGRLMVDEPDVVSLDLNPVLVGALGEGCMALDGVVVKRTAT</sequence>
<evidence type="ECO:0000256" key="2">
    <source>
        <dbReference type="ARBA" id="ARBA00022741"/>
    </source>
</evidence>
<keyword evidence="6" id="KW-1185">Reference proteome</keyword>
<dbReference type="PANTHER" id="PTHR43334:SF1">
    <property type="entry name" value="3-HYDROXYPROPIONATE--COA LIGASE [ADP-FORMING]"/>
    <property type="match status" value="1"/>
</dbReference>
<dbReference type="Pfam" id="PF19045">
    <property type="entry name" value="Ligase_CoA_2"/>
    <property type="match status" value="1"/>
</dbReference>
<dbReference type="Gene3D" id="3.40.50.261">
    <property type="entry name" value="Succinyl-CoA synthetase domains"/>
    <property type="match status" value="2"/>
</dbReference>
<dbReference type="InterPro" id="IPR003781">
    <property type="entry name" value="CoA-bd"/>
</dbReference>